<dbReference type="KEGG" id="bte:BTH_I0805"/>
<dbReference type="InterPro" id="IPR010982">
    <property type="entry name" value="Lambda_DNA-bd_dom_sf"/>
</dbReference>
<evidence type="ECO:0000256" key="1">
    <source>
        <dbReference type="ARBA" id="ARBA00023125"/>
    </source>
</evidence>
<dbReference type="HOGENOM" id="CLU_085376_3_2_4"/>
<dbReference type="Gene3D" id="1.10.260.40">
    <property type="entry name" value="lambda repressor-like DNA-binding domains"/>
    <property type="match status" value="1"/>
</dbReference>
<dbReference type="CDD" id="cd00093">
    <property type="entry name" value="HTH_XRE"/>
    <property type="match status" value="1"/>
</dbReference>
<name>Q2T0D8_BURTA</name>
<keyword evidence="4" id="KW-1185">Reference proteome</keyword>
<dbReference type="PANTHER" id="PTHR46797">
    <property type="entry name" value="HTH-TYPE TRANSCRIPTIONAL REGULATOR"/>
    <property type="match status" value="1"/>
</dbReference>
<dbReference type="Gene3D" id="2.60.120.10">
    <property type="entry name" value="Jelly Rolls"/>
    <property type="match status" value="1"/>
</dbReference>
<dbReference type="Proteomes" id="UP000001930">
    <property type="component" value="Chromosome I"/>
</dbReference>
<dbReference type="SUPFAM" id="SSF51182">
    <property type="entry name" value="RmlC-like cupins"/>
    <property type="match status" value="1"/>
</dbReference>
<proteinExistence type="predicted"/>
<gene>
    <name evidence="3" type="ordered locus">BTH_I0805</name>
</gene>
<dbReference type="InterPro" id="IPR014710">
    <property type="entry name" value="RmlC-like_jellyroll"/>
</dbReference>
<dbReference type="InterPro" id="IPR013096">
    <property type="entry name" value="Cupin_2"/>
</dbReference>
<reference evidence="3 4" key="1">
    <citation type="journal article" date="2005" name="BMC Genomics">
        <title>Bacterial genome adaptation to niches: divergence of the potential virulence genes in three Burkholderia species of different survival strategies.</title>
        <authorList>
            <person name="Kim H.S."/>
            <person name="Schell M.A."/>
            <person name="Yu Y."/>
            <person name="Ulrich R.L."/>
            <person name="Sarria S.H."/>
            <person name="Nierman W.C."/>
            <person name="DeShazer D."/>
        </authorList>
    </citation>
    <scope>NUCLEOTIDE SEQUENCE [LARGE SCALE GENOMIC DNA]</scope>
    <source>
        <strain evidence="4">ATCC 700388 / DSM 13276 / CCUG 48851 / CIP 106301 / E264</strain>
    </source>
</reference>
<dbReference type="Pfam" id="PF07883">
    <property type="entry name" value="Cupin_2"/>
    <property type="match status" value="1"/>
</dbReference>
<evidence type="ECO:0000259" key="2">
    <source>
        <dbReference type="PROSITE" id="PS50943"/>
    </source>
</evidence>
<dbReference type="GO" id="GO:0003700">
    <property type="term" value="F:DNA-binding transcription factor activity"/>
    <property type="evidence" value="ECO:0007669"/>
    <property type="project" value="TreeGrafter"/>
</dbReference>
<dbReference type="DNASU" id="3848832"/>
<dbReference type="GO" id="GO:0003677">
    <property type="term" value="F:DNA binding"/>
    <property type="evidence" value="ECO:0007669"/>
    <property type="project" value="UniProtKB-KW"/>
</dbReference>
<dbReference type="GO" id="GO:0005829">
    <property type="term" value="C:cytosol"/>
    <property type="evidence" value="ECO:0007669"/>
    <property type="project" value="TreeGrafter"/>
</dbReference>
<dbReference type="PANTHER" id="PTHR46797:SF1">
    <property type="entry name" value="METHYLPHOSPHONATE SYNTHASE"/>
    <property type="match status" value="1"/>
</dbReference>
<dbReference type="InterPro" id="IPR011051">
    <property type="entry name" value="RmlC_Cupin_sf"/>
</dbReference>
<evidence type="ECO:0000313" key="3">
    <source>
        <dbReference type="EMBL" id="ABC38136.1"/>
    </source>
</evidence>
<evidence type="ECO:0000313" key="4">
    <source>
        <dbReference type="Proteomes" id="UP000001930"/>
    </source>
</evidence>
<dbReference type="InterPro" id="IPR050807">
    <property type="entry name" value="TransReg_Diox_bact_type"/>
</dbReference>
<dbReference type="Pfam" id="PF01381">
    <property type="entry name" value="HTH_3"/>
    <property type="match status" value="1"/>
</dbReference>
<dbReference type="SMART" id="SM00530">
    <property type="entry name" value="HTH_XRE"/>
    <property type="match status" value="1"/>
</dbReference>
<feature type="domain" description="HTH cro/C1-type" evidence="2">
    <location>
        <begin position="44"/>
        <end position="98"/>
    </location>
</feature>
<sequence length="224" mass="24837">MNECAMCAMRRCAARKTQGRLYDTKCHEIQSVFQKTFAVMTIRLKLLRKQKGWTLDVLAEAAGLTKSYLSKVERGLSVPSIAVALKLSKALQVDVEQLFSESRDRELITVTRAAQRAPMGSAASARTYESIAAGVAPKKLLPFVVHPPRDYVSSAFREHEGEEMLFVHKGSVEIEFPNETIKLKTGDSVYFNALIPHRMRSVGVTQAEVLVVVSDDEGVHDGAR</sequence>
<protein>
    <submittedName>
        <fullName evidence="3">DNA-binding protein</fullName>
    </submittedName>
</protein>
<keyword evidence="1 3" id="KW-0238">DNA-binding</keyword>
<dbReference type="EMBL" id="CP000086">
    <property type="protein sequence ID" value="ABC38136.1"/>
    <property type="molecule type" value="Genomic_DNA"/>
</dbReference>
<dbReference type="SUPFAM" id="SSF47413">
    <property type="entry name" value="lambda repressor-like DNA-binding domains"/>
    <property type="match status" value="1"/>
</dbReference>
<dbReference type="CDD" id="cd02209">
    <property type="entry name" value="cupin_XRE_C"/>
    <property type="match status" value="1"/>
</dbReference>
<organism evidence="3 4">
    <name type="scientific">Burkholderia thailandensis (strain ATCC 700388 / DSM 13276 / CCUG 48851 / CIP 106301 / E264)</name>
    <dbReference type="NCBI Taxonomy" id="271848"/>
    <lineage>
        <taxon>Bacteria</taxon>
        <taxon>Pseudomonadati</taxon>
        <taxon>Pseudomonadota</taxon>
        <taxon>Betaproteobacteria</taxon>
        <taxon>Burkholderiales</taxon>
        <taxon>Burkholderiaceae</taxon>
        <taxon>Burkholderia</taxon>
        <taxon>pseudomallei group</taxon>
    </lineage>
</organism>
<accession>Q2T0D8</accession>
<dbReference type="InterPro" id="IPR001387">
    <property type="entry name" value="Cro/C1-type_HTH"/>
</dbReference>
<dbReference type="AlphaFoldDB" id="Q2T0D8"/>
<dbReference type="PROSITE" id="PS50943">
    <property type="entry name" value="HTH_CROC1"/>
    <property type="match status" value="1"/>
</dbReference>